<comment type="pathway">
    <text evidence="2">Cofactor biosynthesis; ubiquinone biosynthesis.</text>
</comment>
<dbReference type="NCBIfam" id="TIGR01988">
    <property type="entry name" value="Ubi-OHases"/>
    <property type="match status" value="1"/>
</dbReference>
<gene>
    <name evidence="9" type="ORF">BN1049_01099</name>
</gene>
<dbReference type="EMBL" id="LM997413">
    <property type="protein sequence ID" value="CEA03385.1"/>
    <property type="molecule type" value="Genomic_DNA"/>
</dbReference>
<dbReference type="GO" id="GO:0071949">
    <property type="term" value="F:FAD binding"/>
    <property type="evidence" value="ECO:0007669"/>
    <property type="project" value="InterPro"/>
</dbReference>
<dbReference type="AlphaFoldDB" id="A0A078MAR3"/>
<dbReference type="InterPro" id="IPR010971">
    <property type="entry name" value="UbiH/COQ6"/>
</dbReference>
<evidence type="ECO:0000256" key="7">
    <source>
        <dbReference type="ARBA" id="ARBA00023033"/>
    </source>
</evidence>
<comment type="similarity">
    <text evidence="3">Belongs to the UbiH/COQ6 family.</text>
</comment>
<keyword evidence="7" id="KW-0503">Monooxygenase</keyword>
<evidence type="ECO:0000256" key="1">
    <source>
        <dbReference type="ARBA" id="ARBA00001974"/>
    </source>
</evidence>
<dbReference type="Gene3D" id="3.50.50.60">
    <property type="entry name" value="FAD/NAD(P)-binding domain"/>
    <property type="match status" value="2"/>
</dbReference>
<organism evidence="9">
    <name type="scientific">Pseudomonas saudimassiliensis</name>
    <dbReference type="NCBI Taxonomy" id="1461581"/>
    <lineage>
        <taxon>Bacteria</taxon>
        <taxon>Pseudomonadati</taxon>
        <taxon>Pseudomonadota</taxon>
        <taxon>Gammaproteobacteria</taxon>
        <taxon>Pseudomonadales</taxon>
        <taxon>Pseudomonadaceae</taxon>
        <taxon>Pseudomonas</taxon>
    </lineage>
</organism>
<dbReference type="InterPro" id="IPR051205">
    <property type="entry name" value="UbiH/COQ6_monooxygenase"/>
</dbReference>
<keyword evidence="5" id="KW-0274">FAD</keyword>
<dbReference type="NCBIfam" id="NF004356">
    <property type="entry name" value="PRK05732.1"/>
    <property type="match status" value="1"/>
</dbReference>
<dbReference type="PANTHER" id="PTHR43876:SF8">
    <property type="entry name" value="2-OCTAPRENYL-6-METHOXYPHENOL HYDROXYLASE"/>
    <property type="match status" value="1"/>
</dbReference>
<dbReference type="EMBL" id="LK391969">
    <property type="protein sequence ID" value="CEF26173.1"/>
    <property type="molecule type" value="Genomic_DNA"/>
</dbReference>
<dbReference type="UniPathway" id="UPA00232"/>
<evidence type="ECO:0000256" key="5">
    <source>
        <dbReference type="ARBA" id="ARBA00022827"/>
    </source>
</evidence>
<protein>
    <submittedName>
        <fullName evidence="9">2-octaprenyl-6-methoxyphenyl hydroxylase</fullName>
    </submittedName>
</protein>
<comment type="cofactor">
    <cofactor evidence="1">
        <name>FAD</name>
        <dbReference type="ChEBI" id="CHEBI:57692"/>
    </cofactor>
</comment>
<dbReference type="InterPro" id="IPR036188">
    <property type="entry name" value="FAD/NAD-bd_sf"/>
</dbReference>
<evidence type="ECO:0000256" key="6">
    <source>
        <dbReference type="ARBA" id="ARBA00023002"/>
    </source>
</evidence>
<dbReference type="PANTHER" id="PTHR43876">
    <property type="entry name" value="UBIQUINONE BIOSYNTHESIS MONOOXYGENASE COQ6, MITOCHONDRIAL"/>
    <property type="match status" value="1"/>
</dbReference>
<evidence type="ECO:0000259" key="8">
    <source>
        <dbReference type="Pfam" id="PF01494"/>
    </source>
</evidence>
<evidence type="ECO:0000256" key="4">
    <source>
        <dbReference type="ARBA" id="ARBA00022630"/>
    </source>
</evidence>
<dbReference type="PRINTS" id="PR00420">
    <property type="entry name" value="RNGMNOXGNASE"/>
</dbReference>
<dbReference type="GO" id="GO:0006744">
    <property type="term" value="P:ubiquinone biosynthetic process"/>
    <property type="evidence" value="ECO:0007669"/>
    <property type="project" value="UniProtKB-UniPathway"/>
</dbReference>
<evidence type="ECO:0000313" key="9">
    <source>
        <dbReference type="EMBL" id="CEA03385.1"/>
    </source>
</evidence>
<keyword evidence="6" id="KW-0560">Oxidoreductase</keyword>
<accession>A0A078MAR3</accession>
<name>A0A078MAR3_9PSED</name>
<proteinExistence type="inferred from homology"/>
<sequence>MTVRLDIVGGGMVGASLALALQGGARQNDWSIRLVEAQPPVEGGWQPSYDNRSTALSHGSRRLFERLGVWTELARRAEPIRQIHVSDRGHPGSARINAADEGVPALGYIVENAWLGEVLLGALDRQAIEWLAPARVSQARPRPGGYALDVQTPDGPQQLASDLLVIADGGRSGLLDQLGIRRKVNPYQQVAVIANITSADGHAGVAYERFTDSGPLALLPLSGQRSALVWSLPVDVAEAVAALPDADFLQRLQAAFGFRMGALTKVGERASYPLNLIEAEEQVRPHLVVLGNAAHSLHPIAGQGFNLSLRDAMALADRLQQAGREQRDPGSLAVLQGYLDGQFADQAATVAFSHYLTRLFSNRNPALVSGRNAGLLALDLLPPLKSLFARQGMGLRG</sequence>
<feature type="domain" description="FAD-binding" evidence="8">
    <location>
        <begin position="7"/>
        <end position="332"/>
    </location>
</feature>
<dbReference type="Pfam" id="PF01494">
    <property type="entry name" value="FAD_binding_3"/>
    <property type="match status" value="1"/>
</dbReference>
<dbReference type="GO" id="GO:0008681">
    <property type="term" value="F:2-octaprenyl-6-methoxyphenol hydroxylase activity"/>
    <property type="evidence" value="ECO:0007669"/>
    <property type="project" value="InterPro"/>
</dbReference>
<evidence type="ECO:0000256" key="2">
    <source>
        <dbReference type="ARBA" id="ARBA00004749"/>
    </source>
</evidence>
<evidence type="ECO:0000256" key="3">
    <source>
        <dbReference type="ARBA" id="ARBA00005349"/>
    </source>
</evidence>
<dbReference type="SUPFAM" id="SSF51905">
    <property type="entry name" value="FAD/NAD(P)-binding domain"/>
    <property type="match status" value="1"/>
</dbReference>
<dbReference type="NCBIfam" id="TIGR01984">
    <property type="entry name" value="UbiH"/>
    <property type="match status" value="1"/>
</dbReference>
<dbReference type="InterPro" id="IPR011295">
    <property type="entry name" value="UbiH"/>
</dbReference>
<keyword evidence="4" id="KW-0285">Flavoprotein</keyword>
<reference evidence="9" key="1">
    <citation type="submission" date="2014-07" db="EMBL/GenBank/DDBJ databases">
        <authorList>
            <person name="Urmite Genomes Urmite Genomes"/>
        </authorList>
    </citation>
    <scope>NUCLEOTIDE SEQUENCE</scope>
    <source>
        <strain evidence="9">12M76_air</strain>
    </source>
</reference>
<dbReference type="InterPro" id="IPR002938">
    <property type="entry name" value="FAD-bd"/>
</dbReference>
<dbReference type="PATRIC" id="fig|1461581.3.peg.1076"/>
<dbReference type="RefSeq" id="WP_275425465.1">
    <property type="nucleotide sequence ID" value="NZ_LK391969.1"/>
</dbReference>